<evidence type="ECO:0000256" key="5">
    <source>
        <dbReference type="ARBA" id="ARBA00023163"/>
    </source>
</evidence>
<reference evidence="9" key="1">
    <citation type="journal article" date="2020" name="Stud. Mycol.">
        <title>101 Dothideomycetes genomes: a test case for predicting lifestyles and emergence of pathogens.</title>
        <authorList>
            <person name="Haridas S."/>
            <person name="Albert R."/>
            <person name="Binder M."/>
            <person name="Bloem J."/>
            <person name="Labutti K."/>
            <person name="Salamov A."/>
            <person name="Andreopoulos B."/>
            <person name="Baker S."/>
            <person name="Barry K."/>
            <person name="Bills G."/>
            <person name="Bluhm B."/>
            <person name="Cannon C."/>
            <person name="Castanera R."/>
            <person name="Culley D."/>
            <person name="Daum C."/>
            <person name="Ezra D."/>
            <person name="Gonzalez J."/>
            <person name="Henrissat B."/>
            <person name="Kuo A."/>
            <person name="Liang C."/>
            <person name="Lipzen A."/>
            <person name="Lutzoni F."/>
            <person name="Magnuson J."/>
            <person name="Mondo S."/>
            <person name="Nolan M."/>
            <person name="Ohm R."/>
            <person name="Pangilinan J."/>
            <person name="Park H.-J."/>
            <person name="Ramirez L."/>
            <person name="Alfaro M."/>
            <person name="Sun H."/>
            <person name="Tritt A."/>
            <person name="Yoshinaga Y."/>
            <person name="Zwiers L.-H."/>
            <person name="Turgeon B."/>
            <person name="Goodwin S."/>
            <person name="Spatafora J."/>
            <person name="Crous P."/>
            <person name="Grigoriev I."/>
        </authorList>
    </citation>
    <scope>NUCLEOTIDE SEQUENCE</scope>
    <source>
        <strain evidence="9">CBS 116435</strain>
    </source>
</reference>
<dbReference type="GO" id="GO:0043565">
    <property type="term" value="F:sequence-specific DNA binding"/>
    <property type="evidence" value="ECO:0007669"/>
    <property type="project" value="InterPro"/>
</dbReference>
<dbReference type="InterPro" id="IPR000679">
    <property type="entry name" value="Znf_GATA"/>
</dbReference>
<sequence length="507" mass="54327">MDLAGRRPQLPALEFLDDDKHHYHRDSHSSAIATSPASQYPCGPPPPYSHHGTPAQHHDANSGVRTPPDSRRTSGEDKETVRQTIRQSLPSISEALGVDSQTPYSNAPPPPVAAPAANYQPPTQAGAAAPTVASPSSSHPRSHGGMDAASSSSSSTYQQHSAAYTPRAAYPPQPYAPAEPRKPVYDPAHDAAPPSLHPIKTTSSPLRTIPPPPPPPPPPPSSASYQYAPASTSPKYEDSPSQSATSGAPSSSFTYGYTPYPSRYGQSTPPSSATSAPIYQPSISHAAPPTPTWKSEQPRFVDDRMAFQHQHNDSVKRHLDFYDLEAALNEIAKTSDTLSSFSKRYSDQMHQSARAGPSLSSLPSVPEVDDLILKTRLQADALAKVRDVVLAQHTAYEQQVAEQSQQRKAFAAKSMPPPDPPQDSADLKTIGFAGGEAKKRRGRAAPPGRCHSCNRAETPEWRRGPDGARTLCNACGLHYAKVTRKMNQQNKQAVGAGGSSNLRPKEA</sequence>
<dbReference type="AlphaFoldDB" id="A0A9P4QBX6"/>
<name>A0A9P4QBX6_9PEZI</name>
<dbReference type="GO" id="GO:0008270">
    <property type="term" value="F:zinc ion binding"/>
    <property type="evidence" value="ECO:0007669"/>
    <property type="project" value="UniProtKB-KW"/>
</dbReference>
<dbReference type="CDD" id="cd00202">
    <property type="entry name" value="ZnF_GATA"/>
    <property type="match status" value="1"/>
</dbReference>
<dbReference type="PROSITE" id="PS00344">
    <property type="entry name" value="GATA_ZN_FINGER_1"/>
    <property type="match status" value="1"/>
</dbReference>
<dbReference type="EMBL" id="MU003786">
    <property type="protein sequence ID" value="KAF2721984.1"/>
    <property type="molecule type" value="Genomic_DNA"/>
</dbReference>
<evidence type="ECO:0000256" key="4">
    <source>
        <dbReference type="ARBA" id="ARBA00023015"/>
    </source>
</evidence>
<keyword evidence="5" id="KW-0804">Transcription</keyword>
<evidence type="ECO:0000256" key="6">
    <source>
        <dbReference type="PROSITE-ProRule" id="PRU00094"/>
    </source>
</evidence>
<dbReference type="SMART" id="SM00401">
    <property type="entry name" value="ZnF_GATA"/>
    <property type="match status" value="1"/>
</dbReference>
<feature type="compositionally biased region" description="Low complexity" evidence="7">
    <location>
        <begin position="222"/>
        <end position="252"/>
    </location>
</feature>
<comment type="caution">
    <text evidence="9">The sequence shown here is derived from an EMBL/GenBank/DDBJ whole genome shotgun (WGS) entry which is preliminary data.</text>
</comment>
<organism evidence="9 10">
    <name type="scientific">Polychaeton citri CBS 116435</name>
    <dbReference type="NCBI Taxonomy" id="1314669"/>
    <lineage>
        <taxon>Eukaryota</taxon>
        <taxon>Fungi</taxon>
        <taxon>Dikarya</taxon>
        <taxon>Ascomycota</taxon>
        <taxon>Pezizomycotina</taxon>
        <taxon>Dothideomycetes</taxon>
        <taxon>Dothideomycetidae</taxon>
        <taxon>Capnodiales</taxon>
        <taxon>Capnodiaceae</taxon>
        <taxon>Polychaeton</taxon>
    </lineage>
</organism>
<dbReference type="GO" id="GO:0006355">
    <property type="term" value="P:regulation of DNA-templated transcription"/>
    <property type="evidence" value="ECO:0007669"/>
    <property type="project" value="InterPro"/>
</dbReference>
<evidence type="ECO:0000313" key="9">
    <source>
        <dbReference type="EMBL" id="KAF2721984.1"/>
    </source>
</evidence>
<feature type="region of interest" description="Disordered" evidence="7">
    <location>
        <begin position="17"/>
        <end position="296"/>
    </location>
</feature>
<evidence type="ECO:0000256" key="2">
    <source>
        <dbReference type="ARBA" id="ARBA00022771"/>
    </source>
</evidence>
<evidence type="ECO:0000256" key="3">
    <source>
        <dbReference type="ARBA" id="ARBA00022833"/>
    </source>
</evidence>
<keyword evidence="3" id="KW-0862">Zinc</keyword>
<feature type="compositionally biased region" description="Low complexity" evidence="7">
    <location>
        <begin position="267"/>
        <end position="277"/>
    </location>
</feature>
<evidence type="ECO:0000313" key="10">
    <source>
        <dbReference type="Proteomes" id="UP000799441"/>
    </source>
</evidence>
<dbReference type="PANTHER" id="PTHR47172">
    <property type="entry name" value="OS01G0976800 PROTEIN"/>
    <property type="match status" value="1"/>
</dbReference>
<dbReference type="PROSITE" id="PS50114">
    <property type="entry name" value="GATA_ZN_FINGER_2"/>
    <property type="match status" value="1"/>
</dbReference>
<accession>A0A9P4QBX6</accession>
<feature type="region of interest" description="Disordered" evidence="7">
    <location>
        <begin position="488"/>
        <end position="507"/>
    </location>
</feature>
<feature type="compositionally biased region" description="Basic and acidic residues" evidence="7">
    <location>
        <begin position="179"/>
        <end position="189"/>
    </location>
</feature>
<keyword evidence="4" id="KW-0805">Transcription regulation</keyword>
<protein>
    <recommendedName>
        <fullName evidence="8">GATA-type domain-containing protein</fullName>
    </recommendedName>
</protein>
<dbReference type="InterPro" id="IPR013088">
    <property type="entry name" value="Znf_NHR/GATA"/>
</dbReference>
<keyword evidence="2 6" id="KW-0863">Zinc-finger</keyword>
<evidence type="ECO:0000256" key="7">
    <source>
        <dbReference type="SAM" id="MobiDB-lite"/>
    </source>
</evidence>
<dbReference type="Proteomes" id="UP000799441">
    <property type="component" value="Unassembled WGS sequence"/>
</dbReference>
<feature type="region of interest" description="Disordered" evidence="7">
    <location>
        <begin position="400"/>
        <end position="467"/>
    </location>
</feature>
<feature type="compositionally biased region" description="Polar residues" evidence="7">
    <location>
        <begin position="82"/>
        <end position="91"/>
    </location>
</feature>
<proteinExistence type="predicted"/>
<feature type="compositionally biased region" description="Low complexity" evidence="7">
    <location>
        <begin position="114"/>
        <end position="155"/>
    </location>
</feature>
<keyword evidence="10" id="KW-1185">Reference proteome</keyword>
<dbReference type="OrthoDB" id="2162994at2759"/>
<feature type="compositionally biased region" description="Pro residues" evidence="7">
    <location>
        <begin position="208"/>
        <end position="221"/>
    </location>
</feature>
<keyword evidence="1" id="KW-0479">Metal-binding</keyword>
<gene>
    <name evidence="9" type="ORF">K431DRAFT_303058</name>
</gene>
<dbReference type="SUPFAM" id="SSF101447">
    <property type="entry name" value="Formin homology 2 domain (FH2 domain)"/>
    <property type="match status" value="1"/>
</dbReference>
<feature type="compositionally biased region" description="Basic and acidic residues" evidence="7">
    <location>
        <begin position="457"/>
        <end position="466"/>
    </location>
</feature>
<feature type="compositionally biased region" description="Polar residues" evidence="7">
    <location>
        <begin position="29"/>
        <end position="38"/>
    </location>
</feature>
<feature type="domain" description="GATA-type" evidence="8">
    <location>
        <begin position="449"/>
        <end position="479"/>
    </location>
</feature>
<dbReference type="SUPFAM" id="SSF57716">
    <property type="entry name" value="Glucocorticoid receptor-like (DNA-binding domain)"/>
    <property type="match status" value="1"/>
</dbReference>
<dbReference type="PANTHER" id="PTHR47172:SF24">
    <property type="entry name" value="GATA ZINC FINGER DOMAIN-CONTAINING PROTEIN 14-RELATED"/>
    <property type="match status" value="1"/>
</dbReference>
<dbReference type="Gene3D" id="3.30.50.10">
    <property type="entry name" value="Erythroid Transcription Factor GATA-1, subunit A"/>
    <property type="match status" value="1"/>
</dbReference>
<feature type="compositionally biased region" description="Basic and acidic residues" evidence="7">
    <location>
        <begin position="68"/>
        <end position="81"/>
    </location>
</feature>
<evidence type="ECO:0000259" key="8">
    <source>
        <dbReference type="PROSITE" id="PS50114"/>
    </source>
</evidence>
<evidence type="ECO:0000256" key="1">
    <source>
        <dbReference type="ARBA" id="ARBA00022723"/>
    </source>
</evidence>
<dbReference type="Pfam" id="PF00320">
    <property type="entry name" value="GATA"/>
    <property type="match status" value="1"/>
</dbReference>